<dbReference type="AlphaFoldDB" id="A0A0A8ZZA8"/>
<sequence>MLHMYTSLYTSLFSQTELHISIRNCS</sequence>
<evidence type="ECO:0000313" key="1">
    <source>
        <dbReference type="EMBL" id="JAD40092.1"/>
    </source>
</evidence>
<reference evidence="1" key="2">
    <citation type="journal article" date="2015" name="Data Brief">
        <title>Shoot transcriptome of the giant reed, Arundo donax.</title>
        <authorList>
            <person name="Barrero R.A."/>
            <person name="Guerrero F.D."/>
            <person name="Moolhuijzen P."/>
            <person name="Goolsby J.A."/>
            <person name="Tidwell J."/>
            <person name="Bellgard S.E."/>
            <person name="Bellgard M.I."/>
        </authorList>
    </citation>
    <scope>NUCLEOTIDE SEQUENCE</scope>
    <source>
        <tissue evidence="1">Shoot tissue taken approximately 20 cm above the soil surface</tissue>
    </source>
</reference>
<reference evidence="1" key="1">
    <citation type="submission" date="2014-09" db="EMBL/GenBank/DDBJ databases">
        <authorList>
            <person name="Magalhaes I.L.F."/>
            <person name="Oliveira U."/>
            <person name="Santos F.R."/>
            <person name="Vidigal T.H.D.A."/>
            <person name="Brescovit A.D."/>
            <person name="Santos A.J."/>
        </authorList>
    </citation>
    <scope>NUCLEOTIDE SEQUENCE</scope>
    <source>
        <tissue evidence="1">Shoot tissue taken approximately 20 cm above the soil surface</tissue>
    </source>
</reference>
<organism evidence="1">
    <name type="scientific">Arundo donax</name>
    <name type="common">Giant reed</name>
    <name type="synonym">Donax arundinaceus</name>
    <dbReference type="NCBI Taxonomy" id="35708"/>
    <lineage>
        <taxon>Eukaryota</taxon>
        <taxon>Viridiplantae</taxon>
        <taxon>Streptophyta</taxon>
        <taxon>Embryophyta</taxon>
        <taxon>Tracheophyta</taxon>
        <taxon>Spermatophyta</taxon>
        <taxon>Magnoliopsida</taxon>
        <taxon>Liliopsida</taxon>
        <taxon>Poales</taxon>
        <taxon>Poaceae</taxon>
        <taxon>PACMAD clade</taxon>
        <taxon>Arundinoideae</taxon>
        <taxon>Arundineae</taxon>
        <taxon>Arundo</taxon>
    </lineage>
</organism>
<dbReference type="EMBL" id="GBRH01257803">
    <property type="protein sequence ID" value="JAD40092.1"/>
    <property type="molecule type" value="Transcribed_RNA"/>
</dbReference>
<accession>A0A0A8ZZA8</accession>
<proteinExistence type="predicted"/>
<protein>
    <submittedName>
        <fullName evidence="1">Uncharacterized protein</fullName>
    </submittedName>
</protein>
<name>A0A0A8ZZA8_ARUDO</name>